<organism evidence="1 2">
    <name type="scientific">Brucella ceti M644/93/1</name>
    <dbReference type="NCBI Taxonomy" id="520459"/>
    <lineage>
        <taxon>Bacteria</taxon>
        <taxon>Pseudomonadati</taxon>
        <taxon>Pseudomonadota</taxon>
        <taxon>Alphaproteobacteria</taxon>
        <taxon>Hyphomicrobiales</taxon>
        <taxon>Brucellaceae</taxon>
        <taxon>Brucella/Ochrobactrum group</taxon>
        <taxon>Brucella</taxon>
    </lineage>
</organism>
<protein>
    <recommendedName>
        <fullName evidence="3">Addiction module antidote protein</fullName>
    </recommendedName>
</protein>
<accession>A0ABM9Z8U7</accession>
<evidence type="ECO:0008006" key="3">
    <source>
        <dbReference type="Google" id="ProtNLM"/>
    </source>
</evidence>
<proteinExistence type="predicted"/>
<dbReference type="EMBL" id="DS999669">
    <property type="protein sequence ID" value="EEX96055.1"/>
    <property type="molecule type" value="Genomic_DNA"/>
</dbReference>
<evidence type="ECO:0000313" key="1">
    <source>
        <dbReference type="EMBL" id="EEX96055.1"/>
    </source>
</evidence>
<name>A0ABM9Z8U7_9HYPH</name>
<sequence length="86" mass="9592">MQSKMQTLKLSWLAACFIVTGKRRMAPMKDRSHDAAMAEHFRADPSYAAELLAEVRRNGDPAELAILLRLMVTDSVNAVRSEDADT</sequence>
<evidence type="ECO:0000313" key="2">
    <source>
        <dbReference type="Proteomes" id="UP000003990"/>
    </source>
</evidence>
<reference evidence="1 2" key="1">
    <citation type="submission" date="2008-12" db="EMBL/GenBank/DDBJ databases">
        <title>The Genome Sequence of Brucella ceti M644/93/1.</title>
        <authorList>
            <consortium name="The Broad Institute Genome Sequencing Platform"/>
            <person name="Ward D."/>
            <person name="Young S.K."/>
            <person name="Kodira C.D."/>
            <person name="Zeng Q."/>
            <person name="Koehrsen M."/>
            <person name="Alvarado L."/>
            <person name="Berlin A."/>
            <person name="Borenstein D."/>
            <person name="Chen Z."/>
            <person name="Engels R."/>
            <person name="Freedman E."/>
            <person name="Gellesch M."/>
            <person name="Goldberg J."/>
            <person name="Griggs A."/>
            <person name="Gujja S."/>
            <person name="Heiman D."/>
            <person name="Hepburn T."/>
            <person name="Howarth C."/>
            <person name="Jen D."/>
            <person name="Larson L."/>
            <person name="Lewis B."/>
            <person name="Mehta T."/>
            <person name="Park D."/>
            <person name="Pearson M."/>
            <person name="Roberts A."/>
            <person name="Saif S."/>
            <person name="Shea T."/>
            <person name="Shenoy N."/>
            <person name="Sisk P."/>
            <person name="Stolte C."/>
            <person name="Sykes S."/>
            <person name="Walk T."/>
            <person name="White J."/>
            <person name="Yandava C."/>
            <person name="Whatmore A.M."/>
            <person name="Perrett L.L."/>
            <person name="O'Callaghan D."/>
            <person name="Nusbaum C."/>
            <person name="Galagan J."/>
            <person name="Birren B."/>
        </authorList>
    </citation>
    <scope>NUCLEOTIDE SEQUENCE [LARGE SCALE GENOMIC DNA]</scope>
    <source>
        <strain evidence="1 2">M644/93/1</strain>
    </source>
</reference>
<keyword evidence="2" id="KW-1185">Reference proteome</keyword>
<dbReference type="Proteomes" id="UP000003990">
    <property type="component" value="Unassembled WGS sequence"/>
</dbReference>
<gene>
    <name evidence="1" type="ORF">BAIG_00443</name>
</gene>